<dbReference type="GeneID" id="25319502"/>
<feature type="compositionally biased region" description="Basic and acidic residues" evidence="1">
    <location>
        <begin position="366"/>
        <end position="381"/>
    </location>
</feature>
<evidence type="ECO:0000313" key="2">
    <source>
        <dbReference type="EMBL" id="KKA18817.1"/>
    </source>
</evidence>
<feature type="region of interest" description="Disordered" evidence="1">
    <location>
        <begin position="198"/>
        <end position="311"/>
    </location>
</feature>
<gene>
    <name evidence="2" type="ORF">T310_7226</name>
</gene>
<organism evidence="2 3">
    <name type="scientific">Rasamsonia emersonii (strain ATCC 16479 / CBS 393.64 / IMI 116815)</name>
    <dbReference type="NCBI Taxonomy" id="1408163"/>
    <lineage>
        <taxon>Eukaryota</taxon>
        <taxon>Fungi</taxon>
        <taxon>Dikarya</taxon>
        <taxon>Ascomycota</taxon>
        <taxon>Pezizomycotina</taxon>
        <taxon>Eurotiomycetes</taxon>
        <taxon>Eurotiomycetidae</taxon>
        <taxon>Eurotiales</taxon>
        <taxon>Trichocomaceae</taxon>
        <taxon>Rasamsonia</taxon>
    </lineage>
</organism>
<feature type="compositionally biased region" description="Basic and acidic residues" evidence="1">
    <location>
        <begin position="542"/>
        <end position="554"/>
    </location>
</feature>
<name>A0A0F4YKJ7_RASE3</name>
<feature type="compositionally biased region" description="Polar residues" evidence="1">
    <location>
        <begin position="558"/>
        <end position="574"/>
    </location>
</feature>
<feature type="compositionally biased region" description="Polar residues" evidence="1">
    <location>
        <begin position="222"/>
        <end position="265"/>
    </location>
</feature>
<feature type="compositionally biased region" description="Basic and acidic residues" evidence="1">
    <location>
        <begin position="14"/>
        <end position="31"/>
    </location>
</feature>
<feature type="region of interest" description="Disordered" evidence="1">
    <location>
        <begin position="491"/>
        <end position="658"/>
    </location>
</feature>
<feature type="compositionally biased region" description="Polar residues" evidence="1">
    <location>
        <begin position="426"/>
        <end position="440"/>
    </location>
</feature>
<comment type="caution">
    <text evidence="2">The sequence shown here is derived from an EMBL/GenBank/DDBJ whole genome shotgun (WGS) entry which is preliminary data.</text>
</comment>
<evidence type="ECO:0000313" key="3">
    <source>
        <dbReference type="Proteomes" id="UP000053958"/>
    </source>
</evidence>
<dbReference type="Proteomes" id="UP000053958">
    <property type="component" value="Unassembled WGS sequence"/>
</dbReference>
<evidence type="ECO:0000256" key="1">
    <source>
        <dbReference type="SAM" id="MobiDB-lite"/>
    </source>
</evidence>
<feature type="compositionally biased region" description="Basic and acidic residues" evidence="1">
    <location>
        <begin position="395"/>
        <end position="414"/>
    </location>
</feature>
<dbReference type="RefSeq" id="XP_013325429.1">
    <property type="nucleotide sequence ID" value="XM_013469975.1"/>
</dbReference>
<feature type="compositionally biased region" description="Acidic residues" evidence="1">
    <location>
        <begin position="129"/>
        <end position="138"/>
    </location>
</feature>
<dbReference type="OrthoDB" id="10486409at2759"/>
<feature type="compositionally biased region" description="Basic and acidic residues" evidence="1">
    <location>
        <begin position="108"/>
        <end position="128"/>
    </location>
</feature>
<dbReference type="EMBL" id="LASV01000416">
    <property type="protein sequence ID" value="KKA18817.1"/>
    <property type="molecule type" value="Genomic_DNA"/>
</dbReference>
<feature type="compositionally biased region" description="Polar residues" evidence="1">
    <location>
        <begin position="43"/>
        <end position="61"/>
    </location>
</feature>
<reference evidence="2 3" key="1">
    <citation type="submission" date="2015-04" db="EMBL/GenBank/DDBJ databases">
        <authorList>
            <person name="Heijne W.H."/>
            <person name="Fedorova N.D."/>
            <person name="Nierman W.C."/>
            <person name="Vollebregt A.W."/>
            <person name="Zhao Z."/>
            <person name="Wu L."/>
            <person name="Kumar M."/>
            <person name="Stam H."/>
            <person name="van den Berg M.A."/>
            <person name="Pel H.J."/>
        </authorList>
    </citation>
    <scope>NUCLEOTIDE SEQUENCE [LARGE SCALE GENOMIC DNA]</scope>
    <source>
        <strain evidence="2 3">CBS 393.64</strain>
    </source>
</reference>
<feature type="compositionally biased region" description="Low complexity" evidence="1">
    <location>
        <begin position="589"/>
        <end position="601"/>
    </location>
</feature>
<feature type="compositionally biased region" description="Basic and acidic residues" evidence="1">
    <location>
        <begin position="276"/>
        <end position="292"/>
    </location>
</feature>
<keyword evidence="3" id="KW-1185">Reference proteome</keyword>
<feature type="region of interest" description="Disordered" evidence="1">
    <location>
        <begin position="1"/>
        <end position="141"/>
    </location>
</feature>
<sequence>MASPEDSSKVNSPTKREQDALVKPRKDDKMSRIPRASGHKESSTGSIKSPRKPTTPQTPRSSLLPLPVRANHGLTPKKPTSASHTLSSNALKDPVPEDETVSTSIEPDNAKDANEKDENKKDDDNIKDETEEDSWPEDTDPKFLAEAAEYRRRGPVFTGEYRVKRLTRSRLEMGPTLFIAPSAERLIMGTDDEKDVSSSISVDQKLEEKTVSHPFAEGSRVFDQQTATRDNRWSPQEEQLPSHVTSDTAVGGNNEQTMETGSSLEQLYEHSVPYVRESREGEDKGKGREKGVSTDIKSQYRGPAARDDEWPARIHSSSTLQDFSEGQGPADQVMADIKSQFQGVATRHDGWPVRIDSLPSFQKLSEGHSDEGLSEQVKTDIKSQLQGPAFKGWPLRKDSLPDFRRSSEAHKDEGAGFYANLHPSPSVASRSSKNPISSASRIGRLTRVFSQSPSSNLPPTAKFRSRNNPLLPKSFTETNVKRRSISSVLVPETPKKVKASPKKRAVEEIKSPTTSSTMKFPSSKLPRALDGVRGFLSQSKTAKKDEAQPADKKKPTTSKKMSISSPQTPTMESKMSQEKQRGLSSAHASVSTPQSVSSGSRSRTKGWSFARPTFSTRQRAAANTAAKEAPSPSSLGSPSVASPPQNPTGPITKPTGDLWDTLVERSPRREIPVYESMPLDWDPKEDPSLPPVPEPVADRHVEAVRKYIKRLRDMAPEGVDPEVMADRITASNFLERGVEALLELQRGVAEAQRLAATLQFQQVVARRALFRRFREVRAELDIDED</sequence>
<dbReference type="AlphaFoldDB" id="A0A0F4YKJ7"/>
<protein>
    <submittedName>
        <fullName evidence="2">Uncharacterized protein</fullName>
    </submittedName>
</protein>
<feature type="compositionally biased region" description="Polar residues" evidence="1">
    <location>
        <begin position="511"/>
        <end position="520"/>
    </location>
</feature>
<accession>A0A0F4YKJ7</accession>
<feature type="compositionally biased region" description="Polar residues" evidence="1">
    <location>
        <begin position="78"/>
        <end position="90"/>
    </location>
</feature>
<feature type="compositionally biased region" description="Polar residues" evidence="1">
    <location>
        <begin position="448"/>
        <end position="458"/>
    </location>
</feature>
<feature type="region of interest" description="Disordered" evidence="1">
    <location>
        <begin position="366"/>
        <end position="478"/>
    </location>
</feature>
<proteinExistence type="predicted"/>
<feature type="compositionally biased region" description="Low complexity" evidence="1">
    <location>
        <begin position="630"/>
        <end position="643"/>
    </location>
</feature>